<dbReference type="PROSITE" id="PS00102">
    <property type="entry name" value="PHOSPHORYLASE"/>
    <property type="match status" value="1"/>
</dbReference>
<evidence type="ECO:0000256" key="6">
    <source>
        <dbReference type="ARBA" id="ARBA00022898"/>
    </source>
</evidence>
<keyword evidence="4 9" id="KW-0328">Glycosyltransferase</keyword>
<dbReference type="NCBIfam" id="TIGR02093">
    <property type="entry name" value="P_ylase"/>
    <property type="match status" value="1"/>
</dbReference>
<dbReference type="InterPro" id="IPR000811">
    <property type="entry name" value="Glyco_trans_35"/>
</dbReference>
<keyword evidence="6 9" id="KW-0663">Pyridoxal phosphate</keyword>
<dbReference type="PIRSF" id="PIRSF000460">
    <property type="entry name" value="Pprylas_GlgP"/>
    <property type="match status" value="1"/>
</dbReference>
<name>A0ABX7PZQ9_9BACT</name>
<comment type="similarity">
    <text evidence="3 9">Belongs to the glycogen phosphorylase family.</text>
</comment>
<protein>
    <recommendedName>
        <fullName evidence="9">Alpha-1,4 glucan phosphorylase</fullName>
        <ecNumber evidence="9">2.4.1.1</ecNumber>
    </recommendedName>
</protein>
<comment type="function">
    <text evidence="9">Allosteric enzyme that catalyzes the rate-limiting step in glycogen catabolism, the phosphorolytic cleavage of glycogen to produce glucose-1-phosphate, and plays a central role in maintaining cellular and organismal glucose homeostasis.</text>
</comment>
<accession>A0ABX7PZQ9</accession>
<dbReference type="InterPro" id="IPR035090">
    <property type="entry name" value="Pyridoxal_P_attach_site"/>
</dbReference>
<evidence type="ECO:0000313" key="11">
    <source>
        <dbReference type="Proteomes" id="UP000663651"/>
    </source>
</evidence>
<keyword evidence="5 9" id="KW-0808">Transferase</keyword>
<proteinExistence type="inferred from homology"/>
<dbReference type="EC" id="2.4.1.1" evidence="9"/>
<evidence type="ECO:0000313" key="10">
    <source>
        <dbReference type="EMBL" id="QSV44637.1"/>
    </source>
</evidence>
<dbReference type="PANTHER" id="PTHR11468">
    <property type="entry name" value="GLYCOGEN PHOSPHORYLASE"/>
    <property type="match status" value="1"/>
</dbReference>
<dbReference type="Pfam" id="PF00343">
    <property type="entry name" value="Phosphorylase"/>
    <property type="match status" value="1"/>
</dbReference>
<evidence type="ECO:0000256" key="4">
    <source>
        <dbReference type="ARBA" id="ARBA00022676"/>
    </source>
</evidence>
<evidence type="ECO:0000256" key="9">
    <source>
        <dbReference type="RuleBase" id="RU000587"/>
    </source>
</evidence>
<comment type="catalytic activity">
    <reaction evidence="1 9">
        <text>[(1-&gt;4)-alpha-D-glucosyl](n) + phosphate = [(1-&gt;4)-alpha-D-glucosyl](n-1) + alpha-D-glucose 1-phosphate</text>
        <dbReference type="Rhea" id="RHEA:41732"/>
        <dbReference type="Rhea" id="RHEA-COMP:9584"/>
        <dbReference type="Rhea" id="RHEA-COMP:9586"/>
        <dbReference type="ChEBI" id="CHEBI:15444"/>
        <dbReference type="ChEBI" id="CHEBI:43474"/>
        <dbReference type="ChEBI" id="CHEBI:58601"/>
        <dbReference type="EC" id="2.4.1.1"/>
    </reaction>
</comment>
<reference evidence="10 11" key="1">
    <citation type="submission" date="2021-03" db="EMBL/GenBank/DDBJ databases">
        <title>Geobacter metallireducens gen. nov. sp. nov., a microorganism capable of coupling the complete oxidation of organic compounds to the reduction of iron and other metals.</title>
        <authorList>
            <person name="Li Y."/>
        </authorList>
    </citation>
    <scope>NUCLEOTIDE SEQUENCE [LARGE SCALE GENOMIC DNA]</scope>
    <source>
        <strain evidence="10 11">Jerry-YX</strain>
    </source>
</reference>
<sequence length="838" mass="96533">MNDEALPTSPDSPELDSLMLIIKSFLEHLEYTLGKDKYSATRHDIFNALACSVRDRMIERWLDTQQAYYNEDPKRVYYVSMEFLMGRTLENSLVNLGMLTEFREAMNSLGYDLDQFIEHEQDAGLGNGGLGRLAACFLDSMATMGIPGYGYGIRYEYGIFRQNIIDGAQVEIPDNWLRYRNPWEMDRQEHLHPVKFYGKVVEHKDAEGNTVFDWIDTEDVMAMAYDTPIPGYGNNTVNTMRLWTAKSTREFDLSFFNEGNYIRAVEKKMLTENISKVLYPADNVPEGKELRFKQEYFLACATVYDVLYRFRKQHNDLKLLPEKAAIQLNDTHPALCIPEMMRVLMDHHRLQWDTAWDITTRTFAYTNHTILPEALEKWPVWFFEHILPRHIQIIYEINDRFLAEVRSRFPGDTGKLERMSLIEEHWERKVRMANLAVVGSHSVNGVAALHTEIIKNHVFRDFYEMYPERFNNKTNGITQRRWLKCANPGQADLIGKAIGNGWSTDLYKLTQLRPLADDPVFTAQWQQVKRANKERLAEYILAHNCIKVNVDSMFDCQVKRIHEYKRQLLNVLHVITLYNRIKANPGGDFVPRTVIFSGKAAPAYTIAKLVIRLITAVGDVVNNDPEVGDRLKVVFLANYSVSLAEKIFPAADLSEQISTAGTEASGTGNMKFALNGALTIGTLDGANIEIMEEVGRENIFIFGMNADEVEELRHRGYNPKEYCNRNQELKKVLGMIADGHFSPANRDLFRPLVDILINQGDHYMLLADYASYVACQEEVSRLYLDREQWARKSILNCAGMGKFSSDRTIDEYAREIWGVKSFKVHPVLDYRQHDVIPD</sequence>
<dbReference type="Proteomes" id="UP000663651">
    <property type="component" value="Chromosome"/>
</dbReference>
<evidence type="ECO:0000256" key="1">
    <source>
        <dbReference type="ARBA" id="ARBA00001275"/>
    </source>
</evidence>
<keyword evidence="11" id="KW-1185">Reference proteome</keyword>
<dbReference type="RefSeq" id="WP_207162451.1">
    <property type="nucleotide sequence ID" value="NZ_CP071382.1"/>
</dbReference>
<gene>
    <name evidence="10" type="ORF">JZM60_10700</name>
</gene>
<evidence type="ECO:0000256" key="2">
    <source>
        <dbReference type="ARBA" id="ARBA00001933"/>
    </source>
</evidence>
<dbReference type="CDD" id="cd04300">
    <property type="entry name" value="GT35_Glycogen_Phosphorylase"/>
    <property type="match status" value="1"/>
</dbReference>
<evidence type="ECO:0000256" key="8">
    <source>
        <dbReference type="ARBA" id="ARBA00025174"/>
    </source>
</evidence>
<dbReference type="Gene3D" id="3.40.50.2000">
    <property type="entry name" value="Glycogen Phosphorylase B"/>
    <property type="match status" value="2"/>
</dbReference>
<evidence type="ECO:0000256" key="5">
    <source>
        <dbReference type="ARBA" id="ARBA00022679"/>
    </source>
</evidence>
<keyword evidence="7 9" id="KW-0119">Carbohydrate metabolism</keyword>
<dbReference type="SUPFAM" id="SSF53756">
    <property type="entry name" value="UDP-Glycosyltransferase/glycogen phosphorylase"/>
    <property type="match status" value="1"/>
</dbReference>
<comment type="cofactor">
    <cofactor evidence="2 9">
        <name>pyridoxal 5'-phosphate</name>
        <dbReference type="ChEBI" id="CHEBI:597326"/>
    </cofactor>
</comment>
<comment type="function">
    <text evidence="8">Phosphorylase is an important allosteric enzyme in carbohydrate metabolism. Enzymes from different sources differ in their regulatory mechanisms and in their natural substrates. However, all known phosphorylases share catalytic and structural properties.</text>
</comment>
<evidence type="ECO:0000256" key="7">
    <source>
        <dbReference type="ARBA" id="ARBA00023277"/>
    </source>
</evidence>
<dbReference type="PANTHER" id="PTHR11468:SF3">
    <property type="entry name" value="GLYCOGEN PHOSPHORYLASE, LIVER FORM"/>
    <property type="match status" value="1"/>
</dbReference>
<dbReference type="EMBL" id="CP071382">
    <property type="protein sequence ID" value="QSV44637.1"/>
    <property type="molecule type" value="Genomic_DNA"/>
</dbReference>
<dbReference type="InterPro" id="IPR011833">
    <property type="entry name" value="Glycg_phsphrylas"/>
</dbReference>
<evidence type="ECO:0000256" key="3">
    <source>
        <dbReference type="ARBA" id="ARBA00006047"/>
    </source>
</evidence>
<organism evidence="10 11">
    <name type="scientific">Geobacter benzoatilyticus</name>
    <dbReference type="NCBI Taxonomy" id="2815309"/>
    <lineage>
        <taxon>Bacteria</taxon>
        <taxon>Pseudomonadati</taxon>
        <taxon>Thermodesulfobacteriota</taxon>
        <taxon>Desulfuromonadia</taxon>
        <taxon>Geobacterales</taxon>
        <taxon>Geobacteraceae</taxon>
        <taxon>Geobacter</taxon>
    </lineage>
</organism>